<dbReference type="Pfam" id="PF05016">
    <property type="entry name" value="ParE_toxin"/>
    <property type="match status" value="1"/>
</dbReference>
<dbReference type="OrthoDB" id="532796at2"/>
<dbReference type="AlphaFoldDB" id="A0A7Z9E2D0"/>
<accession>A0A7Z9E2D0</accession>
<dbReference type="Proteomes" id="UP000184550">
    <property type="component" value="Unassembled WGS sequence"/>
</dbReference>
<organism evidence="2 3">
    <name type="scientific">Planktothrix serta PCC 8927</name>
    <dbReference type="NCBI Taxonomy" id="671068"/>
    <lineage>
        <taxon>Bacteria</taxon>
        <taxon>Bacillati</taxon>
        <taxon>Cyanobacteriota</taxon>
        <taxon>Cyanophyceae</taxon>
        <taxon>Oscillatoriophycideae</taxon>
        <taxon>Oscillatoriales</taxon>
        <taxon>Microcoleaceae</taxon>
        <taxon>Planktothrix</taxon>
    </lineage>
</organism>
<evidence type="ECO:0000256" key="1">
    <source>
        <dbReference type="ARBA" id="ARBA00022649"/>
    </source>
</evidence>
<evidence type="ECO:0000313" key="2">
    <source>
        <dbReference type="EMBL" id="VXD23385.1"/>
    </source>
</evidence>
<dbReference type="RefSeq" id="WP_156093277.1">
    <property type="nucleotide sequence ID" value="NZ_LR734879.1"/>
</dbReference>
<evidence type="ECO:0000313" key="3">
    <source>
        <dbReference type="Proteomes" id="UP000184550"/>
    </source>
</evidence>
<name>A0A7Z9E2D0_9CYAN</name>
<protein>
    <submittedName>
        <fullName evidence="2">Plasmid stabilization system protein,RelE/ParE family</fullName>
    </submittedName>
</protein>
<dbReference type="InterPro" id="IPR007712">
    <property type="entry name" value="RelE/ParE_toxin"/>
</dbReference>
<sequence length="99" mass="11441">MYDIEFAESVRQHLRSLSPREIAIIIDAIEEQLVYDPLTQTRNRKPLRPNPIAPWELRIGSLRVFYDVIVDESNVVRILAVGKKQGNRLFIGGQEVKLK</sequence>
<gene>
    <name evidence="2" type="ORF">PL8927_780065</name>
</gene>
<dbReference type="Gene3D" id="3.30.2310.20">
    <property type="entry name" value="RelE-like"/>
    <property type="match status" value="1"/>
</dbReference>
<dbReference type="InterPro" id="IPR035093">
    <property type="entry name" value="RelE/ParE_toxin_dom_sf"/>
</dbReference>
<keyword evidence="1" id="KW-1277">Toxin-antitoxin system</keyword>
<keyword evidence="3" id="KW-1185">Reference proteome</keyword>
<dbReference type="EMBL" id="CZCU02000155">
    <property type="protein sequence ID" value="VXD23385.1"/>
    <property type="molecule type" value="Genomic_DNA"/>
</dbReference>
<comment type="caution">
    <text evidence="2">The sequence shown here is derived from an EMBL/GenBank/DDBJ whole genome shotgun (WGS) entry which is preliminary data.</text>
</comment>
<reference evidence="2" key="1">
    <citation type="submission" date="2019-10" db="EMBL/GenBank/DDBJ databases">
        <authorList>
            <consortium name="Genoscope - CEA"/>
            <person name="William W."/>
        </authorList>
    </citation>
    <scope>NUCLEOTIDE SEQUENCE [LARGE SCALE GENOMIC DNA]</scope>
    <source>
        <strain evidence="2">BBR_PRJEB10992</strain>
    </source>
</reference>
<dbReference type="SUPFAM" id="SSF143011">
    <property type="entry name" value="RelE-like"/>
    <property type="match status" value="1"/>
</dbReference>
<proteinExistence type="predicted"/>